<keyword evidence="2 5" id="KW-0863">Zinc-finger</keyword>
<dbReference type="GO" id="GO:0003677">
    <property type="term" value="F:DNA binding"/>
    <property type="evidence" value="ECO:0007669"/>
    <property type="project" value="UniProtKB-UniRule"/>
</dbReference>
<keyword evidence="4 5" id="KW-0238">DNA-binding</keyword>
<reference evidence="7 8" key="1">
    <citation type="submission" date="2020-08" db="EMBL/GenBank/DDBJ databases">
        <title>Aphidius gifuensis genome sequencing and assembly.</title>
        <authorList>
            <person name="Du Z."/>
        </authorList>
    </citation>
    <scope>NUCLEOTIDE SEQUENCE [LARGE SCALE GENOMIC DNA]</scope>
    <source>
        <strain evidence="7">YNYX2018</strain>
        <tissue evidence="7">Adults</tissue>
    </source>
</reference>
<evidence type="ECO:0000256" key="3">
    <source>
        <dbReference type="ARBA" id="ARBA00022833"/>
    </source>
</evidence>
<keyword evidence="8" id="KW-1185">Reference proteome</keyword>
<evidence type="ECO:0000313" key="7">
    <source>
        <dbReference type="EMBL" id="KAF7989753.1"/>
    </source>
</evidence>
<dbReference type="EMBL" id="JACMRX010000005">
    <property type="protein sequence ID" value="KAF7989753.1"/>
    <property type="molecule type" value="Genomic_DNA"/>
</dbReference>
<evidence type="ECO:0000256" key="1">
    <source>
        <dbReference type="ARBA" id="ARBA00022723"/>
    </source>
</evidence>
<organism evidence="7 8">
    <name type="scientific">Aphidius gifuensis</name>
    <name type="common">Parasitoid wasp</name>
    <dbReference type="NCBI Taxonomy" id="684658"/>
    <lineage>
        <taxon>Eukaryota</taxon>
        <taxon>Metazoa</taxon>
        <taxon>Ecdysozoa</taxon>
        <taxon>Arthropoda</taxon>
        <taxon>Hexapoda</taxon>
        <taxon>Insecta</taxon>
        <taxon>Pterygota</taxon>
        <taxon>Neoptera</taxon>
        <taxon>Endopterygota</taxon>
        <taxon>Hymenoptera</taxon>
        <taxon>Apocrita</taxon>
        <taxon>Ichneumonoidea</taxon>
        <taxon>Braconidae</taxon>
        <taxon>Aphidiinae</taxon>
        <taxon>Aphidius</taxon>
    </lineage>
</organism>
<keyword evidence="3" id="KW-0862">Zinc</keyword>
<evidence type="ECO:0000259" key="6">
    <source>
        <dbReference type="PROSITE" id="PS50950"/>
    </source>
</evidence>
<dbReference type="AlphaFoldDB" id="A0A834XNP3"/>
<name>A0A834XNP3_APHGI</name>
<dbReference type="SMART" id="SM00980">
    <property type="entry name" value="THAP"/>
    <property type="match status" value="1"/>
</dbReference>
<dbReference type="Proteomes" id="UP000639338">
    <property type="component" value="Unassembled WGS sequence"/>
</dbReference>
<protein>
    <recommendedName>
        <fullName evidence="6">THAP-type domain-containing protein</fullName>
    </recommendedName>
</protein>
<gene>
    <name evidence="7" type="ORF">HCN44_008427</name>
</gene>
<sequence>MTRRCAIKECACKKCLPMYSFPIGDYVRCLKWLRATGQKHLLDLPFVQLGSRCICKCHFGKWAPAVRGKLFAGAYPTHFLPKKQLSNQDLREYCDEQKKLAAFEKLMAENNDNVANETLTNEATTQLCEINTDETSVIPPPKSSVVDTNPTLLMPQEISNQDLQTYYEKLAHFGNFDKENNDEDNYSIDQHYS</sequence>
<evidence type="ECO:0000256" key="4">
    <source>
        <dbReference type="ARBA" id="ARBA00023125"/>
    </source>
</evidence>
<dbReference type="InterPro" id="IPR006612">
    <property type="entry name" value="THAP_Znf"/>
</dbReference>
<dbReference type="GO" id="GO:0008270">
    <property type="term" value="F:zinc ion binding"/>
    <property type="evidence" value="ECO:0007669"/>
    <property type="project" value="UniProtKB-KW"/>
</dbReference>
<keyword evidence="1" id="KW-0479">Metal-binding</keyword>
<evidence type="ECO:0000256" key="2">
    <source>
        <dbReference type="ARBA" id="ARBA00022771"/>
    </source>
</evidence>
<dbReference type="SUPFAM" id="SSF57716">
    <property type="entry name" value="Glucocorticoid receptor-like (DNA-binding domain)"/>
    <property type="match status" value="1"/>
</dbReference>
<evidence type="ECO:0000256" key="5">
    <source>
        <dbReference type="PROSITE-ProRule" id="PRU00309"/>
    </source>
</evidence>
<dbReference type="PROSITE" id="PS50950">
    <property type="entry name" value="ZF_THAP"/>
    <property type="match status" value="1"/>
</dbReference>
<accession>A0A834XNP3</accession>
<comment type="caution">
    <text evidence="7">The sequence shown here is derived from an EMBL/GenBank/DDBJ whole genome shotgun (WGS) entry which is preliminary data.</text>
</comment>
<proteinExistence type="predicted"/>
<feature type="domain" description="THAP-type" evidence="6">
    <location>
        <begin position="1"/>
        <end position="79"/>
    </location>
</feature>
<evidence type="ECO:0000313" key="8">
    <source>
        <dbReference type="Proteomes" id="UP000639338"/>
    </source>
</evidence>